<name>A0ABR7VC50_9FLAO</name>
<organism evidence="1 2">
    <name type="scientific">Maribacter arenosus</name>
    <dbReference type="NCBI Taxonomy" id="1854708"/>
    <lineage>
        <taxon>Bacteria</taxon>
        <taxon>Pseudomonadati</taxon>
        <taxon>Bacteroidota</taxon>
        <taxon>Flavobacteriia</taxon>
        <taxon>Flavobacteriales</taxon>
        <taxon>Flavobacteriaceae</taxon>
        <taxon>Maribacter</taxon>
    </lineage>
</organism>
<dbReference type="InterPro" id="IPR015943">
    <property type="entry name" value="WD40/YVTN_repeat-like_dom_sf"/>
</dbReference>
<proteinExistence type="predicted"/>
<evidence type="ECO:0000313" key="2">
    <source>
        <dbReference type="Proteomes" id="UP000598350"/>
    </source>
</evidence>
<dbReference type="RefSeq" id="WP_188312848.1">
    <property type="nucleotide sequence ID" value="NZ_JABTCG010000001.1"/>
</dbReference>
<reference evidence="1 2" key="1">
    <citation type="submission" date="2020-05" db="EMBL/GenBank/DDBJ databases">
        <title>The draft genome sequence of Maribacter arenosus CAU 1321.</title>
        <authorList>
            <person name="Mu L."/>
        </authorList>
    </citation>
    <scope>NUCLEOTIDE SEQUENCE [LARGE SCALE GENOMIC DNA]</scope>
    <source>
        <strain evidence="1 2">CAU 1321</strain>
    </source>
</reference>
<protein>
    <submittedName>
        <fullName evidence="1">PQQ-like beta-propeller repeat protein</fullName>
    </submittedName>
</protein>
<dbReference type="InterPro" id="IPR011047">
    <property type="entry name" value="Quinoprotein_ADH-like_sf"/>
</dbReference>
<dbReference type="SUPFAM" id="SSF50998">
    <property type="entry name" value="Quinoprotein alcohol dehydrogenase-like"/>
    <property type="match status" value="1"/>
</dbReference>
<evidence type="ECO:0000313" key="1">
    <source>
        <dbReference type="EMBL" id="MBD0849737.1"/>
    </source>
</evidence>
<dbReference type="EMBL" id="JABTCG010000001">
    <property type="protein sequence ID" value="MBD0849737.1"/>
    <property type="molecule type" value="Genomic_DNA"/>
</dbReference>
<comment type="caution">
    <text evidence="1">The sequence shown here is derived from an EMBL/GenBank/DDBJ whole genome shotgun (WGS) entry which is preliminary data.</text>
</comment>
<dbReference type="Proteomes" id="UP000598350">
    <property type="component" value="Unassembled WGS sequence"/>
</dbReference>
<sequence>MKKLLILLINLLVISGYSQAFKKMFGYYSPVKADKEVILNITADGYQELWQFPDTKIIDTARIEYNIFGATRGDGLTRATEKVEPPAIANMQVLSNKNLLIICPKSYRRNNMPFSLNIFKKCNHFIPSNIDVFLLKHENGDLIWKTNLHISGVFETFENDKYIFILSVDYNEFANISDQKISVLNKHTGELVWQKGDKNTIYVQFSNNKEMIFITEKDTLSVGTTFVYTLKNNSVSLLETIPGINTSFEPIITDGDILYMKDHFLISKNIKNQKTNWQQKTDSTLLNYIIYRDTSSIYLPYQNKITALNLNSEKKMWSIQNNNQNIVGLAGNKDQLLLFELIVEPIELDKETKKLTRKKISAMKFQRRYNKSVLSSIDTPTVKNFFRITSVDIQGIKKWVFTDDGEVMSNIETKADQLLFTTKKNLYAIDNTTGKLIQKAELSDGSELSANNIYVLDNKIIVRNEKLVYCFNAENFRLLYQHEFELIWPTLTTTEITKDKIGGDWVMNYVIMPEGVDRQTQLLNQSSENFSRSLQATNKAISASNNNLLTASQHQKIAIDKLAGDMAFLAGARQMAEAGMLRQLADTYKAQLMCHPYLLHETSNITMLDNDKVTVRLVNKTIEEQRFVALEMLEMNTGTLKTQILSPFQFRDYYYTWYRNPVQLWSYLGYVPVLNLKDHVLRTTIDWESGIIYHYGPGLDVDNYKYYEEEYGFIRGKVISVPFNFKTEKRYL</sequence>
<accession>A0ABR7VC50</accession>
<keyword evidence="2" id="KW-1185">Reference proteome</keyword>
<gene>
    <name evidence="1" type="ORF">HPE63_03580</name>
</gene>
<dbReference type="Gene3D" id="2.130.10.10">
    <property type="entry name" value="YVTN repeat-like/Quinoprotein amine dehydrogenase"/>
    <property type="match status" value="1"/>
</dbReference>